<protein>
    <submittedName>
        <fullName evidence="2">Uncharacterized protein</fullName>
    </submittedName>
</protein>
<sequence>MKKVTSICVLSDSESSTGSNSDNKAVPAPVIVLKDSACSTISPPQLLPDRPPTTKRLRAATFFGVDGEHHDSMITQPPPPPLLTPPSRPTPGPASVLAPLRMMNSGANGIGIPLSRRIGMRYHPYIREREQQLHAARRDSTRRTLDLLSTMDRDNNRVVRSPRENDADRGTFAEWGASIRLGIDGADMELDLDLKL</sequence>
<feature type="region of interest" description="Disordered" evidence="1">
    <location>
        <begin position="68"/>
        <end position="91"/>
    </location>
</feature>
<dbReference type="EMBL" id="JAYMYQ010000004">
    <property type="protein sequence ID" value="KAK7336672.1"/>
    <property type="molecule type" value="Genomic_DNA"/>
</dbReference>
<feature type="compositionally biased region" description="Low complexity" evidence="1">
    <location>
        <begin position="11"/>
        <end position="23"/>
    </location>
</feature>
<evidence type="ECO:0000256" key="1">
    <source>
        <dbReference type="SAM" id="MobiDB-lite"/>
    </source>
</evidence>
<evidence type="ECO:0000313" key="3">
    <source>
        <dbReference type="Proteomes" id="UP001367508"/>
    </source>
</evidence>
<gene>
    <name evidence="2" type="ORF">VNO77_17218</name>
</gene>
<keyword evidence="3" id="KW-1185">Reference proteome</keyword>
<feature type="region of interest" description="Disordered" evidence="1">
    <location>
        <begin position="1"/>
        <end position="25"/>
    </location>
</feature>
<comment type="caution">
    <text evidence="2">The sequence shown here is derived from an EMBL/GenBank/DDBJ whole genome shotgun (WGS) entry which is preliminary data.</text>
</comment>
<dbReference type="Proteomes" id="UP001367508">
    <property type="component" value="Unassembled WGS sequence"/>
</dbReference>
<name>A0AAN9LIK2_CANGL</name>
<proteinExistence type="predicted"/>
<evidence type="ECO:0000313" key="2">
    <source>
        <dbReference type="EMBL" id="KAK7336672.1"/>
    </source>
</evidence>
<accession>A0AAN9LIK2</accession>
<organism evidence="2 3">
    <name type="scientific">Canavalia gladiata</name>
    <name type="common">Sword bean</name>
    <name type="synonym">Dolichos gladiatus</name>
    <dbReference type="NCBI Taxonomy" id="3824"/>
    <lineage>
        <taxon>Eukaryota</taxon>
        <taxon>Viridiplantae</taxon>
        <taxon>Streptophyta</taxon>
        <taxon>Embryophyta</taxon>
        <taxon>Tracheophyta</taxon>
        <taxon>Spermatophyta</taxon>
        <taxon>Magnoliopsida</taxon>
        <taxon>eudicotyledons</taxon>
        <taxon>Gunneridae</taxon>
        <taxon>Pentapetalae</taxon>
        <taxon>rosids</taxon>
        <taxon>fabids</taxon>
        <taxon>Fabales</taxon>
        <taxon>Fabaceae</taxon>
        <taxon>Papilionoideae</taxon>
        <taxon>50 kb inversion clade</taxon>
        <taxon>NPAAA clade</taxon>
        <taxon>indigoferoid/millettioid clade</taxon>
        <taxon>Phaseoleae</taxon>
        <taxon>Canavalia</taxon>
    </lineage>
</organism>
<dbReference type="AlphaFoldDB" id="A0AAN9LIK2"/>
<reference evidence="2 3" key="1">
    <citation type="submission" date="2024-01" db="EMBL/GenBank/DDBJ databases">
        <title>The genomes of 5 underutilized Papilionoideae crops provide insights into root nodulation and disease resistanc.</title>
        <authorList>
            <person name="Jiang F."/>
        </authorList>
    </citation>
    <scope>NUCLEOTIDE SEQUENCE [LARGE SCALE GENOMIC DNA]</scope>
    <source>
        <strain evidence="2">LVBAO_FW01</strain>
        <tissue evidence="2">Leaves</tissue>
    </source>
</reference>
<feature type="compositionally biased region" description="Pro residues" evidence="1">
    <location>
        <begin position="76"/>
        <end position="91"/>
    </location>
</feature>